<dbReference type="SUPFAM" id="SSF54523">
    <property type="entry name" value="Pili subunits"/>
    <property type="match status" value="1"/>
</dbReference>
<dbReference type="EMBL" id="BAAAFH010000007">
    <property type="protein sequence ID" value="GAA0875134.1"/>
    <property type="molecule type" value="Genomic_DNA"/>
</dbReference>
<dbReference type="NCBIfam" id="TIGR02532">
    <property type="entry name" value="IV_pilin_GFxxxE"/>
    <property type="match status" value="1"/>
</dbReference>
<proteinExistence type="predicted"/>
<evidence type="ECO:0000313" key="2">
    <source>
        <dbReference type="EMBL" id="GAA0875134.1"/>
    </source>
</evidence>
<evidence type="ECO:0000313" key="3">
    <source>
        <dbReference type="Proteomes" id="UP001501126"/>
    </source>
</evidence>
<dbReference type="InterPro" id="IPR012902">
    <property type="entry name" value="N_methyl_site"/>
</dbReference>
<feature type="transmembrane region" description="Helical" evidence="1">
    <location>
        <begin position="20"/>
        <end position="38"/>
    </location>
</feature>
<keyword evidence="1" id="KW-1133">Transmembrane helix</keyword>
<gene>
    <name evidence="2" type="ORF">GCM10009118_15420</name>
</gene>
<keyword evidence="1" id="KW-0472">Membrane</keyword>
<dbReference type="RefSeq" id="WP_343786268.1">
    <property type="nucleotide sequence ID" value="NZ_BAAAFH010000007.1"/>
</dbReference>
<evidence type="ECO:0000256" key="1">
    <source>
        <dbReference type="SAM" id="Phobius"/>
    </source>
</evidence>
<dbReference type="InterPro" id="IPR045584">
    <property type="entry name" value="Pilin-like"/>
</dbReference>
<accession>A0ABP3Y0K2</accession>
<keyword evidence="3" id="KW-1185">Reference proteome</keyword>
<dbReference type="Proteomes" id="UP001501126">
    <property type="component" value="Unassembled WGS sequence"/>
</dbReference>
<keyword evidence="1" id="KW-0812">Transmembrane</keyword>
<organism evidence="2 3">
    <name type="scientific">Wandonia haliotis</name>
    <dbReference type="NCBI Taxonomy" id="574963"/>
    <lineage>
        <taxon>Bacteria</taxon>
        <taxon>Pseudomonadati</taxon>
        <taxon>Bacteroidota</taxon>
        <taxon>Flavobacteriia</taxon>
        <taxon>Flavobacteriales</taxon>
        <taxon>Crocinitomicaceae</taxon>
        <taxon>Wandonia</taxon>
    </lineage>
</organism>
<reference evidence="3" key="1">
    <citation type="journal article" date="2019" name="Int. J. Syst. Evol. Microbiol.">
        <title>The Global Catalogue of Microorganisms (GCM) 10K type strain sequencing project: providing services to taxonomists for standard genome sequencing and annotation.</title>
        <authorList>
            <consortium name="The Broad Institute Genomics Platform"/>
            <consortium name="The Broad Institute Genome Sequencing Center for Infectious Disease"/>
            <person name="Wu L."/>
            <person name="Ma J."/>
        </authorList>
    </citation>
    <scope>NUCLEOTIDE SEQUENCE [LARGE SCALE GENOMIC DNA]</scope>
    <source>
        <strain evidence="3">JCM 16083</strain>
    </source>
</reference>
<sequence length="142" mass="15880">MKRQMKHTTRKKGHVKAFSLAEILIVLAVIGILIMLVVPNQTAVASRAKSIEAQSALNNVYTLQYSYFLQYSKYASELSDIDYVPNKLVTEGGRANYRVELIESSTTGFRAKAEAVVDFNGDGKFNIWEVDETGTVKEVQKD</sequence>
<dbReference type="Gene3D" id="3.30.700.10">
    <property type="entry name" value="Glycoprotein, Type 4 Pilin"/>
    <property type="match status" value="1"/>
</dbReference>
<protein>
    <submittedName>
        <fullName evidence="2">Prepilin-type N-terminal cleavage/methylation domain-containing protein</fullName>
    </submittedName>
</protein>
<comment type="caution">
    <text evidence="2">The sequence shown here is derived from an EMBL/GenBank/DDBJ whole genome shotgun (WGS) entry which is preliminary data.</text>
</comment>
<name>A0ABP3Y0K2_9FLAO</name>